<evidence type="ECO:0000313" key="1">
    <source>
        <dbReference type="EMBL" id="BDU00997.1"/>
    </source>
</evidence>
<accession>A0ABM8D136</accession>
<name>A0ABM8D136_9NOCA</name>
<protein>
    <recommendedName>
        <fullName evidence="3">Class I SAM-dependent methyltransferase</fullName>
    </recommendedName>
</protein>
<dbReference type="InterPro" id="IPR029063">
    <property type="entry name" value="SAM-dependent_MTases_sf"/>
</dbReference>
<evidence type="ECO:0000313" key="2">
    <source>
        <dbReference type="Proteomes" id="UP001317870"/>
    </source>
</evidence>
<evidence type="ECO:0008006" key="3">
    <source>
        <dbReference type="Google" id="ProtNLM"/>
    </source>
</evidence>
<dbReference type="Gene3D" id="3.40.50.150">
    <property type="entry name" value="Vaccinia Virus protein VP39"/>
    <property type="match status" value="1"/>
</dbReference>
<proteinExistence type="predicted"/>
<dbReference type="SUPFAM" id="SSF53335">
    <property type="entry name" value="S-adenosyl-L-methionine-dependent methyltransferases"/>
    <property type="match status" value="1"/>
</dbReference>
<dbReference type="Proteomes" id="UP001317870">
    <property type="component" value="Chromosome"/>
</dbReference>
<gene>
    <name evidence="1" type="ORF">IFM12276_40250</name>
</gene>
<reference evidence="1 2" key="1">
    <citation type="submission" date="2022-11" db="EMBL/GenBank/DDBJ databases">
        <title>Genome Sequencing of Nocardia sp. ON39_IFM12276 and assembly.</title>
        <authorList>
            <person name="Shimojima M."/>
            <person name="Toyokawa M."/>
            <person name="Uesaka K."/>
        </authorList>
    </citation>
    <scope>NUCLEOTIDE SEQUENCE [LARGE SCALE GENOMIC DNA]</scope>
    <source>
        <strain evidence="1 2">IFM 12276</strain>
    </source>
</reference>
<keyword evidence="2" id="KW-1185">Reference proteome</keyword>
<organism evidence="1 2">
    <name type="scientific">Nocardia sputorum</name>
    <dbReference type="NCBI Taxonomy" id="2984338"/>
    <lineage>
        <taxon>Bacteria</taxon>
        <taxon>Bacillati</taxon>
        <taxon>Actinomycetota</taxon>
        <taxon>Actinomycetes</taxon>
        <taxon>Mycobacteriales</taxon>
        <taxon>Nocardiaceae</taxon>
        <taxon>Nocardia</taxon>
    </lineage>
</organism>
<sequence length="458" mass="51142">MIGTTNPFASERKAERTYLDIAANDHGHEKGMLVHRALSRVAGTEPHIIEIGPGGGAAVEFLASQLRDQPRDVRLTLIEAPGIASQSLTQAIDQFNAVGTCELIHGWAQNIGSMVSEPVDVISASALLHEVYSYGGAYSGLHSLMRTFPTVLKPYGFFVYRDVYAVDAVSLHERVVQSYNAQSWLQFLRLFVPHYLREGTHPYHRHDDDLVIRQNSCIVAAEELDTRVCAVIHAPIGLFRELQRHYITLRDHVWRSGVLGFTPTLDGQLSGDWIDFRAGHKRVHFSFTGYGWLSQNDRAAIEAVSERYGHHHVIDSDIFDTVTDVALSLFLAAAERGDGDCSHVWGTWLEREGRETYAYLTADELLTAFATNSVEAESSPSVLVPVQATDVLVRERHYYNRFLRKSLANPLIDAKQMVLFQNVPVADSEVLQQALGTIRRHCSKPNLARVHTAIHARG</sequence>
<dbReference type="RefSeq" id="WP_281873981.1">
    <property type="nucleotide sequence ID" value="NZ_AP026978.1"/>
</dbReference>
<dbReference type="EMBL" id="AP026978">
    <property type="protein sequence ID" value="BDU00997.1"/>
    <property type="molecule type" value="Genomic_DNA"/>
</dbReference>